<gene>
    <name evidence="1" type="ORF">CKY39_10340</name>
</gene>
<reference evidence="1 2" key="1">
    <citation type="submission" date="2017-09" db="EMBL/GenBank/DDBJ databases">
        <title>The diverse metabolic capabilities of V. boronicumulans make it an excellent choice for continued studies on novel biodegradation.</title>
        <authorList>
            <person name="Sun S."/>
        </authorList>
    </citation>
    <scope>NUCLEOTIDE SEQUENCE [LARGE SCALE GENOMIC DNA]</scope>
    <source>
        <strain evidence="1 2">J1</strain>
    </source>
</reference>
<name>A0A250DHF8_9BURK</name>
<organism evidence="1 2">
    <name type="scientific">Variovorax boronicumulans</name>
    <dbReference type="NCBI Taxonomy" id="436515"/>
    <lineage>
        <taxon>Bacteria</taxon>
        <taxon>Pseudomonadati</taxon>
        <taxon>Pseudomonadota</taxon>
        <taxon>Betaproteobacteria</taxon>
        <taxon>Burkholderiales</taxon>
        <taxon>Comamonadaceae</taxon>
        <taxon>Variovorax</taxon>
    </lineage>
</organism>
<sequence>MIDVIAAVFRVTKDHQLASDTAIDIASIERKEIDSDGRIGRVIARTGGVELFESRLMEFRITQRALQFHEVGRPAFVGDAFPPHGVEQPASAFLVGAKVIRLRRQFSEVGSP</sequence>
<dbReference type="KEGG" id="vbo:CKY39_10340"/>
<accession>A0A250DHF8</accession>
<evidence type="ECO:0000313" key="1">
    <source>
        <dbReference type="EMBL" id="ATA53571.1"/>
    </source>
</evidence>
<dbReference type="Proteomes" id="UP000217154">
    <property type="component" value="Chromosome"/>
</dbReference>
<dbReference type="AlphaFoldDB" id="A0A250DHF8"/>
<evidence type="ECO:0000313" key="2">
    <source>
        <dbReference type="Proteomes" id="UP000217154"/>
    </source>
</evidence>
<proteinExistence type="predicted"/>
<protein>
    <submittedName>
        <fullName evidence="1">Uncharacterized protein</fullName>
    </submittedName>
</protein>
<dbReference type="EMBL" id="CP023284">
    <property type="protein sequence ID" value="ATA53571.1"/>
    <property type="molecule type" value="Genomic_DNA"/>
</dbReference>